<dbReference type="PANTHER" id="PTHR22796">
    <property type="entry name" value="URG4-RELATED"/>
    <property type="match status" value="1"/>
</dbReference>
<dbReference type="EMBL" id="SOYY01000021">
    <property type="protein sequence ID" value="KAA0706287.1"/>
    <property type="molecule type" value="Genomic_DNA"/>
</dbReference>
<feature type="domain" description="AIG1-type G" evidence="4">
    <location>
        <begin position="190"/>
        <end position="343"/>
    </location>
</feature>
<evidence type="ECO:0000256" key="2">
    <source>
        <dbReference type="ARBA" id="ARBA00022741"/>
    </source>
</evidence>
<feature type="domain" description="Up-regulator of cell proliferation-like" evidence="5">
    <location>
        <begin position="439"/>
        <end position="548"/>
    </location>
</feature>
<feature type="compositionally biased region" description="Basic and acidic residues" evidence="3">
    <location>
        <begin position="401"/>
        <end position="410"/>
    </location>
</feature>
<dbReference type="Pfam" id="PF25496">
    <property type="entry name" value="URGCP"/>
    <property type="match status" value="1"/>
</dbReference>
<accession>A0A5A9ND02</accession>
<evidence type="ECO:0000259" key="4">
    <source>
        <dbReference type="Pfam" id="PF04548"/>
    </source>
</evidence>
<dbReference type="GO" id="GO:0005525">
    <property type="term" value="F:GTP binding"/>
    <property type="evidence" value="ECO:0007669"/>
    <property type="project" value="InterPro"/>
</dbReference>
<dbReference type="InterPro" id="IPR006703">
    <property type="entry name" value="G_AIG1"/>
</dbReference>
<gene>
    <name evidence="6" type="ORF">E1301_Tti020477</name>
</gene>
<evidence type="ECO:0000313" key="6">
    <source>
        <dbReference type="EMBL" id="KAA0706287.1"/>
    </source>
</evidence>
<feature type="region of interest" description="Disordered" evidence="3">
    <location>
        <begin position="401"/>
        <end position="427"/>
    </location>
</feature>
<dbReference type="AlphaFoldDB" id="A0A5A9ND02"/>
<proteinExistence type="inferred from homology"/>
<dbReference type="PANTHER" id="PTHR22796:SF6">
    <property type="entry name" value="INTERFERON-INDUCED VERY LARGE GTPASE 1-RELATED"/>
    <property type="match status" value="1"/>
</dbReference>
<evidence type="ECO:0000256" key="1">
    <source>
        <dbReference type="ARBA" id="ARBA00008535"/>
    </source>
</evidence>
<feature type="compositionally biased region" description="Polar residues" evidence="3">
    <location>
        <begin position="1"/>
        <end position="19"/>
    </location>
</feature>
<evidence type="ECO:0000259" key="5">
    <source>
        <dbReference type="Pfam" id="PF25496"/>
    </source>
</evidence>
<dbReference type="Proteomes" id="UP000324632">
    <property type="component" value="Chromosome 21"/>
</dbReference>
<organism evidence="6 7">
    <name type="scientific">Triplophysa tibetana</name>
    <dbReference type="NCBI Taxonomy" id="1572043"/>
    <lineage>
        <taxon>Eukaryota</taxon>
        <taxon>Metazoa</taxon>
        <taxon>Chordata</taxon>
        <taxon>Craniata</taxon>
        <taxon>Vertebrata</taxon>
        <taxon>Euteleostomi</taxon>
        <taxon>Actinopterygii</taxon>
        <taxon>Neopterygii</taxon>
        <taxon>Teleostei</taxon>
        <taxon>Ostariophysi</taxon>
        <taxon>Cypriniformes</taxon>
        <taxon>Nemacheilidae</taxon>
        <taxon>Triplophysa</taxon>
    </lineage>
</organism>
<protein>
    <submittedName>
        <fullName evidence="6">GTPase 1 Interferon-induced very large</fullName>
    </submittedName>
</protein>
<feature type="compositionally biased region" description="Acidic residues" evidence="3">
    <location>
        <begin position="411"/>
        <end position="424"/>
    </location>
</feature>
<dbReference type="Gene3D" id="3.40.50.300">
    <property type="entry name" value="P-loop containing nucleotide triphosphate hydrolases"/>
    <property type="match status" value="1"/>
</dbReference>
<dbReference type="InterPro" id="IPR057365">
    <property type="entry name" value="URGCP"/>
</dbReference>
<feature type="region of interest" description="Disordered" evidence="3">
    <location>
        <begin position="1"/>
        <end position="21"/>
    </location>
</feature>
<dbReference type="InterPro" id="IPR027417">
    <property type="entry name" value="P-loop_NTPase"/>
</dbReference>
<name>A0A5A9ND02_9TELE</name>
<reference evidence="6 7" key="1">
    <citation type="journal article" date="2019" name="Mol. Ecol. Resour.">
        <title>Chromosome-level genome assembly of Triplophysa tibetana, a fish adapted to the harsh high-altitude environment of the Tibetan Plateau.</title>
        <authorList>
            <person name="Yang X."/>
            <person name="Liu H."/>
            <person name="Ma Z."/>
            <person name="Zou Y."/>
            <person name="Zou M."/>
            <person name="Mao Y."/>
            <person name="Li X."/>
            <person name="Wang H."/>
            <person name="Chen T."/>
            <person name="Wang W."/>
            <person name="Yang R."/>
        </authorList>
    </citation>
    <scope>NUCLEOTIDE SEQUENCE [LARGE SCALE GENOMIC DNA]</scope>
    <source>
        <strain evidence="6">TTIB1903HZAU</strain>
        <tissue evidence="6">Muscle</tissue>
    </source>
</reference>
<keyword evidence="7" id="KW-1185">Reference proteome</keyword>
<comment type="similarity">
    <text evidence="1">Belongs to the TRAFAC class TrmE-Era-EngA-EngB-Septin-like GTPase superfamily. AIG1/Toc34/Toc159-like paraseptin GTPase family. IAN subfamily.</text>
</comment>
<comment type="caution">
    <text evidence="6">The sequence shown here is derived from an EMBL/GenBank/DDBJ whole genome shotgun (WGS) entry which is preliminary data.</text>
</comment>
<evidence type="ECO:0000256" key="3">
    <source>
        <dbReference type="SAM" id="MobiDB-lite"/>
    </source>
</evidence>
<dbReference type="Pfam" id="PF04548">
    <property type="entry name" value="AIG1"/>
    <property type="match status" value="1"/>
</dbReference>
<evidence type="ECO:0000313" key="7">
    <source>
        <dbReference type="Proteomes" id="UP000324632"/>
    </source>
</evidence>
<sequence>MSSTDSTVSVHKSAQSSRVSMDFDPPNMRIVLLGKDVSDISRVGNFMLCRSAFETESPPDDHHCCERVRGKHMTLINCPHLLQHNLSSHHITQTLRELERNSSPDDLRNKIEKIVQMNSGRHLMCEELKGSEDTVEQHVIERGDKERPLTVALFGNSTSVQFGHDNILLGEESLSLKKISRIDPVQMEISEHNVSVINMIDFTERQLDSVDHLICQLVHENEICAFIFVVRLGQLTDADKTGLEWLQTVFGDRLFQFVMIVFTYEREEECDTIIDDLKKNSVLEQLLNKCGGRFHSCSKTMNNRSEMRELMKKIDRLLDENQEQCYTDEMYNTQLNRESNFQKNENDKVTIMKKSIQPKPSGEWKPTHKSHESCAEDELVKNYLQKLRMMNYRARYIKTKETNEQYHTQETDNESDDDEGDLFDEMPLSNAGTSKSDSIHPMDVQMAVFHCADSFLKQLMVTKLSQCQFALPLLVPDPFTQDIEFPLWTFRQINKSWKIRKTDDDIISKVQSVCKAETPMVSFFRFGSVSSSKSQLLNSLINEKHTRSSTETVQAAAEPDY</sequence>
<keyword evidence="2" id="KW-0547">Nucleotide-binding</keyword>